<dbReference type="InterPro" id="IPR005648">
    <property type="entry name" value="FlgD"/>
</dbReference>
<evidence type="ECO:0000256" key="5">
    <source>
        <dbReference type="RuleBase" id="RU362076"/>
    </source>
</evidence>
<evidence type="ECO:0000256" key="3">
    <source>
        <dbReference type="ARBA" id="ARBA00022795"/>
    </source>
</evidence>
<dbReference type="Proteomes" id="UP000645462">
    <property type="component" value="Unassembled WGS sequence"/>
</dbReference>
<evidence type="ECO:0000256" key="4">
    <source>
        <dbReference type="ARBA" id="ARBA00024746"/>
    </source>
</evidence>
<comment type="caution">
    <text evidence="6">The sequence shown here is derived from an EMBL/GenBank/DDBJ whole genome shotgun (WGS) entry which is preliminary data.</text>
</comment>
<evidence type="ECO:0000313" key="7">
    <source>
        <dbReference type="Proteomes" id="UP000645462"/>
    </source>
</evidence>
<dbReference type="RefSeq" id="WP_188480618.1">
    <property type="nucleotide sequence ID" value="NZ_BMFC01000001.1"/>
</dbReference>
<organism evidence="6 7">
    <name type="scientific">Marivita lacus</name>
    <dbReference type="NCBI Taxonomy" id="1323742"/>
    <lineage>
        <taxon>Bacteria</taxon>
        <taxon>Pseudomonadati</taxon>
        <taxon>Pseudomonadota</taxon>
        <taxon>Alphaproteobacteria</taxon>
        <taxon>Rhodobacterales</taxon>
        <taxon>Roseobacteraceae</taxon>
        <taxon>Marivita</taxon>
    </lineage>
</organism>
<accession>A0ABQ1KA71</accession>
<proteinExistence type="inferred from homology"/>
<dbReference type="Pfam" id="PF03963">
    <property type="entry name" value="FlgD"/>
    <property type="match status" value="1"/>
</dbReference>
<protein>
    <recommendedName>
        <fullName evidence="2 5">Basal-body rod modification protein FlgD</fullName>
    </recommendedName>
</protein>
<keyword evidence="3 5" id="KW-1005">Bacterial flagellum biogenesis</keyword>
<reference evidence="7" key="1">
    <citation type="journal article" date="2019" name="Int. J. Syst. Evol. Microbiol.">
        <title>The Global Catalogue of Microorganisms (GCM) 10K type strain sequencing project: providing services to taxonomists for standard genome sequencing and annotation.</title>
        <authorList>
            <consortium name="The Broad Institute Genomics Platform"/>
            <consortium name="The Broad Institute Genome Sequencing Center for Infectious Disease"/>
            <person name="Wu L."/>
            <person name="Ma J."/>
        </authorList>
    </citation>
    <scope>NUCLEOTIDE SEQUENCE [LARGE SCALE GENOMIC DNA]</scope>
    <source>
        <strain evidence="7">CGMCC 1.12478</strain>
    </source>
</reference>
<evidence type="ECO:0000256" key="2">
    <source>
        <dbReference type="ARBA" id="ARBA00016013"/>
    </source>
</evidence>
<keyword evidence="7" id="KW-1185">Reference proteome</keyword>
<name>A0ABQ1KA71_9RHOB</name>
<evidence type="ECO:0000313" key="6">
    <source>
        <dbReference type="EMBL" id="GGB93526.1"/>
    </source>
</evidence>
<comment type="function">
    <text evidence="4 5">Required for flagellar hook formation. May act as a scaffolding protein.</text>
</comment>
<sequence length="213" mass="23208">MDTSIVSARTVNAAVELPLAVSGDFETFLRMLTTQIQNQDPLSPMAADQFASQLASFSMVEQQSLTNQKIDSLGVALVNKNIATYSAVIGRMAYHEKPFLFSGSSITLEVGELAEIDEELKLSFLNSDGFVIAERSLLHGQDIVNWDGTDNIGRLVPVGSYTAELRRATDDTRMDVSVSTGNIVEEVRFGEAQAELLLSDGTTILETEVSKLR</sequence>
<gene>
    <name evidence="6" type="ORF">GCM10011363_07700</name>
</gene>
<comment type="similarity">
    <text evidence="1 5">Belongs to the FlgD family.</text>
</comment>
<dbReference type="EMBL" id="BMFC01000001">
    <property type="protein sequence ID" value="GGB93526.1"/>
    <property type="molecule type" value="Genomic_DNA"/>
</dbReference>
<evidence type="ECO:0000256" key="1">
    <source>
        <dbReference type="ARBA" id="ARBA00010577"/>
    </source>
</evidence>